<keyword evidence="1" id="KW-1133">Transmembrane helix</keyword>
<dbReference type="EMBL" id="JABANE010000057">
    <property type="protein sequence ID" value="NME70177.1"/>
    <property type="molecule type" value="Genomic_DNA"/>
</dbReference>
<sequence>MAKIDNNNDILKKLLWLLPSILWFLVTIKLLLTKSPVDGNSFLLNLPYGDKIGHFGIFGILTAALMFSFCGGRFFNNERKPIITAVLIIIFSWGILTELLQGFLLDAREGDFWDFLADASAGVVGVYCYELLHKIVNIVPIYTKIEHQL</sequence>
<feature type="transmembrane region" description="Helical" evidence="1">
    <location>
        <begin position="52"/>
        <end position="70"/>
    </location>
</feature>
<evidence type="ECO:0000313" key="3">
    <source>
        <dbReference type="Proteomes" id="UP000576082"/>
    </source>
</evidence>
<proteinExistence type="predicted"/>
<keyword evidence="1" id="KW-0812">Transmembrane</keyword>
<dbReference type="RefSeq" id="WP_169658419.1">
    <property type="nucleotide sequence ID" value="NZ_JABANE010000057.1"/>
</dbReference>
<keyword evidence="1" id="KW-0472">Membrane</keyword>
<dbReference type="PANTHER" id="PTHR28008:SF1">
    <property type="entry name" value="DOMAIN PROTEIN, PUTATIVE (AFU_ORTHOLOGUE AFUA_3G10980)-RELATED"/>
    <property type="match status" value="1"/>
</dbReference>
<evidence type="ECO:0000256" key="1">
    <source>
        <dbReference type="SAM" id="Phobius"/>
    </source>
</evidence>
<keyword evidence="3" id="KW-1185">Reference proteome</keyword>
<dbReference type="PANTHER" id="PTHR28008">
    <property type="entry name" value="DOMAIN PROTEIN, PUTATIVE (AFU_ORTHOLOGUE AFUA_3G10980)-RELATED"/>
    <property type="match status" value="1"/>
</dbReference>
<dbReference type="AlphaFoldDB" id="A0A7X9RWU9"/>
<dbReference type="Proteomes" id="UP000576082">
    <property type="component" value="Unassembled WGS sequence"/>
</dbReference>
<reference evidence="2 3" key="1">
    <citation type="submission" date="2020-04" db="EMBL/GenBank/DDBJ databases">
        <title>Flammeovirga sp. SR4, a novel species isolated from seawater.</title>
        <authorList>
            <person name="Wang X."/>
        </authorList>
    </citation>
    <scope>NUCLEOTIDE SEQUENCE [LARGE SCALE GENOMIC DNA]</scope>
    <source>
        <strain evidence="2 3">ATCC 23126</strain>
    </source>
</reference>
<feature type="transmembrane region" description="Helical" evidence="1">
    <location>
        <begin position="14"/>
        <end position="32"/>
    </location>
</feature>
<accession>A0A7X9RWU9</accession>
<gene>
    <name evidence="2" type="primary">vanZ</name>
    <name evidence="2" type="ORF">HHU12_19535</name>
</gene>
<protein>
    <submittedName>
        <fullName evidence="2">VanZ family protein</fullName>
    </submittedName>
</protein>
<evidence type="ECO:0000313" key="2">
    <source>
        <dbReference type="EMBL" id="NME70177.1"/>
    </source>
</evidence>
<dbReference type="NCBIfam" id="NF037970">
    <property type="entry name" value="vanZ_1"/>
    <property type="match status" value="1"/>
</dbReference>
<name>A0A7X9RWU9_9BACT</name>
<comment type="caution">
    <text evidence="2">The sequence shown here is derived from an EMBL/GenBank/DDBJ whole genome shotgun (WGS) entry which is preliminary data.</text>
</comment>
<organism evidence="2 3">
    <name type="scientific">Flammeovirga aprica JL-4</name>
    <dbReference type="NCBI Taxonomy" id="694437"/>
    <lineage>
        <taxon>Bacteria</taxon>
        <taxon>Pseudomonadati</taxon>
        <taxon>Bacteroidota</taxon>
        <taxon>Cytophagia</taxon>
        <taxon>Cytophagales</taxon>
        <taxon>Flammeovirgaceae</taxon>
        <taxon>Flammeovirga</taxon>
    </lineage>
</organism>
<feature type="transmembrane region" description="Helical" evidence="1">
    <location>
        <begin position="82"/>
        <end position="104"/>
    </location>
</feature>